<sequence length="213" mass="23211">MQEIPEILGGNRVQKRASVLRDPADPFVCSTLRASGLPGWCEGRVLRELQHSPLHEAQRRVRPTLTSRALTSEHQRLAGRAPLFPKGSSGSSHVSSVSDAPQVSDERAERKVLGCGHGVPDPGGGPGDWRLGPQEAVARERQRLEEDKEKEPKKRIKNGSAAEDQEAVVDKFLSDGGDPSAHDKLHRTALHWASLKGHSQLVAKLLEAESLTK</sequence>
<evidence type="ECO:0000313" key="2">
    <source>
        <dbReference type="RefSeq" id="XP_045139767.1"/>
    </source>
</evidence>
<protein>
    <submittedName>
        <fullName evidence="2">Ankyrin repeat domain-containing protein 23</fullName>
    </submittedName>
</protein>
<gene>
    <name evidence="2" type="primary">ANKRD23</name>
</gene>
<evidence type="ECO:0000313" key="1">
    <source>
        <dbReference type="Proteomes" id="UP000694863"/>
    </source>
</evidence>
<organism evidence="1 2">
    <name type="scientific">Echinops telfairi</name>
    <name type="common">Lesser hedgehog tenrec</name>
    <dbReference type="NCBI Taxonomy" id="9371"/>
    <lineage>
        <taxon>Eukaryota</taxon>
        <taxon>Metazoa</taxon>
        <taxon>Chordata</taxon>
        <taxon>Craniata</taxon>
        <taxon>Vertebrata</taxon>
        <taxon>Euteleostomi</taxon>
        <taxon>Mammalia</taxon>
        <taxon>Eutheria</taxon>
        <taxon>Afrotheria</taxon>
        <taxon>Tenrecidae</taxon>
        <taxon>Tenrecinae</taxon>
        <taxon>Echinops</taxon>
    </lineage>
</organism>
<reference evidence="2" key="1">
    <citation type="submission" date="2025-08" db="UniProtKB">
        <authorList>
            <consortium name="RefSeq"/>
        </authorList>
    </citation>
    <scope>IDENTIFICATION</scope>
</reference>
<accession>A0AC55CHX1</accession>
<dbReference type="RefSeq" id="XP_045139767.1">
    <property type="nucleotide sequence ID" value="XM_045283832.1"/>
</dbReference>
<dbReference type="Proteomes" id="UP000694863">
    <property type="component" value="Unplaced"/>
</dbReference>
<keyword evidence="1" id="KW-1185">Reference proteome</keyword>
<name>A0AC55CHX1_ECHTE</name>
<proteinExistence type="predicted"/>